<evidence type="ECO:0000313" key="2">
    <source>
        <dbReference type="EMBL" id="KAK3356548.1"/>
    </source>
</evidence>
<protein>
    <submittedName>
        <fullName evidence="2">Uncharacterized protein</fullName>
    </submittedName>
</protein>
<proteinExistence type="predicted"/>
<comment type="caution">
    <text evidence="2">The sequence shown here is derived from an EMBL/GenBank/DDBJ whole genome shotgun (WGS) entry which is preliminary data.</text>
</comment>
<dbReference type="EMBL" id="JAUIQD010000003">
    <property type="protein sequence ID" value="KAK3356548.1"/>
    <property type="molecule type" value="Genomic_DNA"/>
</dbReference>
<dbReference type="Proteomes" id="UP001275084">
    <property type="component" value="Unassembled WGS sequence"/>
</dbReference>
<keyword evidence="3" id="KW-1185">Reference proteome</keyword>
<feature type="compositionally biased region" description="Polar residues" evidence="1">
    <location>
        <begin position="1"/>
        <end position="16"/>
    </location>
</feature>
<organism evidence="2 3">
    <name type="scientific">Lasiosphaeria hispida</name>
    <dbReference type="NCBI Taxonomy" id="260671"/>
    <lineage>
        <taxon>Eukaryota</taxon>
        <taxon>Fungi</taxon>
        <taxon>Dikarya</taxon>
        <taxon>Ascomycota</taxon>
        <taxon>Pezizomycotina</taxon>
        <taxon>Sordariomycetes</taxon>
        <taxon>Sordariomycetidae</taxon>
        <taxon>Sordariales</taxon>
        <taxon>Lasiosphaeriaceae</taxon>
        <taxon>Lasiosphaeria</taxon>
    </lineage>
</organism>
<reference evidence="2" key="1">
    <citation type="journal article" date="2023" name="Mol. Phylogenet. Evol.">
        <title>Genome-scale phylogeny and comparative genomics of the fungal order Sordariales.</title>
        <authorList>
            <person name="Hensen N."/>
            <person name="Bonometti L."/>
            <person name="Westerberg I."/>
            <person name="Brannstrom I.O."/>
            <person name="Guillou S."/>
            <person name="Cros-Aarteil S."/>
            <person name="Calhoun S."/>
            <person name="Haridas S."/>
            <person name="Kuo A."/>
            <person name="Mondo S."/>
            <person name="Pangilinan J."/>
            <person name="Riley R."/>
            <person name="LaButti K."/>
            <person name="Andreopoulos B."/>
            <person name="Lipzen A."/>
            <person name="Chen C."/>
            <person name="Yan M."/>
            <person name="Daum C."/>
            <person name="Ng V."/>
            <person name="Clum A."/>
            <person name="Steindorff A."/>
            <person name="Ohm R.A."/>
            <person name="Martin F."/>
            <person name="Silar P."/>
            <person name="Natvig D.O."/>
            <person name="Lalanne C."/>
            <person name="Gautier V."/>
            <person name="Ament-Velasquez S.L."/>
            <person name="Kruys A."/>
            <person name="Hutchinson M.I."/>
            <person name="Powell A.J."/>
            <person name="Barry K."/>
            <person name="Miller A.N."/>
            <person name="Grigoriev I.V."/>
            <person name="Debuchy R."/>
            <person name="Gladieux P."/>
            <person name="Hiltunen Thoren M."/>
            <person name="Johannesson H."/>
        </authorList>
    </citation>
    <scope>NUCLEOTIDE SEQUENCE</scope>
    <source>
        <strain evidence="2">CBS 955.72</strain>
    </source>
</reference>
<evidence type="ECO:0000256" key="1">
    <source>
        <dbReference type="SAM" id="MobiDB-lite"/>
    </source>
</evidence>
<accession>A0AAJ0MFK8</accession>
<evidence type="ECO:0000313" key="3">
    <source>
        <dbReference type="Proteomes" id="UP001275084"/>
    </source>
</evidence>
<feature type="region of interest" description="Disordered" evidence="1">
    <location>
        <begin position="1"/>
        <end position="49"/>
    </location>
</feature>
<reference evidence="2" key="2">
    <citation type="submission" date="2023-06" db="EMBL/GenBank/DDBJ databases">
        <authorList>
            <consortium name="Lawrence Berkeley National Laboratory"/>
            <person name="Haridas S."/>
            <person name="Hensen N."/>
            <person name="Bonometti L."/>
            <person name="Westerberg I."/>
            <person name="Brannstrom I.O."/>
            <person name="Guillou S."/>
            <person name="Cros-Aarteil S."/>
            <person name="Calhoun S."/>
            <person name="Kuo A."/>
            <person name="Mondo S."/>
            <person name="Pangilinan J."/>
            <person name="Riley R."/>
            <person name="Labutti K."/>
            <person name="Andreopoulos B."/>
            <person name="Lipzen A."/>
            <person name="Chen C."/>
            <person name="Yanf M."/>
            <person name="Daum C."/>
            <person name="Ng V."/>
            <person name="Clum A."/>
            <person name="Steindorff A."/>
            <person name="Ohm R."/>
            <person name="Martin F."/>
            <person name="Silar P."/>
            <person name="Natvig D."/>
            <person name="Lalanne C."/>
            <person name="Gautier V."/>
            <person name="Ament-Velasquez S.L."/>
            <person name="Kruys A."/>
            <person name="Hutchinson M.I."/>
            <person name="Powell A.J."/>
            <person name="Barry K."/>
            <person name="Miller A.N."/>
            <person name="Grigoriev I.V."/>
            <person name="Debuchy R."/>
            <person name="Gladieux P."/>
            <person name="Thoren M.H."/>
            <person name="Johannesson H."/>
        </authorList>
    </citation>
    <scope>NUCLEOTIDE SEQUENCE</scope>
    <source>
        <strain evidence="2">CBS 955.72</strain>
    </source>
</reference>
<dbReference type="AlphaFoldDB" id="A0AAJ0MFK8"/>
<gene>
    <name evidence="2" type="ORF">B0T25DRAFT_536966</name>
</gene>
<name>A0AAJ0MFK8_9PEZI</name>
<sequence length="103" mass="11638">MNRTDSVASRASSTTPREQDKQTSEQSLSQPRYVYVEKRSEPKPNIAPKTKSKLSRFMSKFQSPAVQATKAAREREQLEEVRTGVKKYQATDVSRSSNGWALS</sequence>